<accession>E2ZI20</accession>
<sequence length="94" mass="10747">MILGSRNACGCFWTPFSWAGVVEERLVLAGRTLSVTPAACQFLRGFSPLKTSRTLTPPRECFHRKPARQLPLSVMTPPVKRQFWKIRRFSRIAK</sequence>
<protein>
    <submittedName>
        <fullName evidence="1">Uncharacterized protein</fullName>
    </submittedName>
</protein>
<dbReference type="BioCyc" id="FCF748224-HMP:GTSS-2834-MONOMER"/>
<dbReference type="Proteomes" id="UP000006028">
    <property type="component" value="Unassembled WGS sequence"/>
</dbReference>
<proteinExistence type="predicted"/>
<gene>
    <name evidence="1" type="ORF">HMPREF9436_01310</name>
</gene>
<evidence type="ECO:0000313" key="2">
    <source>
        <dbReference type="Proteomes" id="UP000006028"/>
    </source>
</evidence>
<dbReference type="HOGENOM" id="CLU_2381860_0_0_9"/>
<reference evidence="1 2" key="1">
    <citation type="submission" date="2010-08" db="EMBL/GenBank/DDBJ databases">
        <authorList>
            <person name="Weinstock G."/>
            <person name="Sodergren E."/>
            <person name="Clifton S."/>
            <person name="Fulton L."/>
            <person name="Fulton B."/>
            <person name="Courtney L."/>
            <person name="Fronick C."/>
            <person name="Harrison M."/>
            <person name="Strong C."/>
            <person name="Farmer C."/>
            <person name="Delahaunty K."/>
            <person name="Markovic C."/>
            <person name="Hall O."/>
            <person name="Minx P."/>
            <person name="Tomlinson C."/>
            <person name="Mitreva M."/>
            <person name="Hou S."/>
            <person name="Chen J."/>
            <person name="Wollam A."/>
            <person name="Pepin K.H."/>
            <person name="Johnson M."/>
            <person name="Bhonagiri V."/>
            <person name="Zhang X."/>
            <person name="Suruliraj S."/>
            <person name="Warren W."/>
            <person name="Chinwalla A."/>
            <person name="Mardis E.R."/>
            <person name="Wilson R.K."/>
        </authorList>
    </citation>
    <scope>NUCLEOTIDE SEQUENCE [LARGE SCALE GENOMIC DNA]</scope>
    <source>
        <strain evidence="1 2">KLE1255</strain>
    </source>
</reference>
<evidence type="ECO:0000313" key="1">
    <source>
        <dbReference type="EMBL" id="EFQ07175.1"/>
    </source>
</evidence>
<name>E2ZI20_9FIRM</name>
<dbReference type="STRING" id="748224.HMPREF9436_01310"/>
<dbReference type="EMBL" id="AECU01000113">
    <property type="protein sequence ID" value="EFQ07175.1"/>
    <property type="molecule type" value="Genomic_DNA"/>
</dbReference>
<comment type="caution">
    <text evidence="1">The sequence shown here is derived from an EMBL/GenBank/DDBJ whole genome shotgun (WGS) entry which is preliminary data.</text>
</comment>
<dbReference type="AlphaFoldDB" id="E2ZI20"/>
<organism evidence="1 2">
    <name type="scientific">Faecalibacterium cf. prausnitzii KLE1255</name>
    <dbReference type="NCBI Taxonomy" id="748224"/>
    <lineage>
        <taxon>Bacteria</taxon>
        <taxon>Bacillati</taxon>
        <taxon>Bacillota</taxon>
        <taxon>Clostridia</taxon>
        <taxon>Eubacteriales</taxon>
        <taxon>Oscillospiraceae</taxon>
        <taxon>Faecalibacterium</taxon>
    </lineage>
</organism>